<protein>
    <submittedName>
        <fullName evidence="1">Uncharacterized protein</fullName>
    </submittedName>
</protein>
<evidence type="ECO:0000313" key="3">
    <source>
        <dbReference type="Proteomes" id="UP000070587"/>
    </source>
</evidence>
<evidence type="ECO:0000313" key="4">
    <source>
        <dbReference type="Proteomes" id="UP001571980"/>
    </source>
</evidence>
<organism evidence="1 3">
    <name type="scientific">Pyrococcus kukulkanii</name>
    <dbReference type="NCBI Taxonomy" id="1609559"/>
    <lineage>
        <taxon>Archaea</taxon>
        <taxon>Methanobacteriati</taxon>
        <taxon>Methanobacteriota</taxon>
        <taxon>Thermococci</taxon>
        <taxon>Thermococcales</taxon>
        <taxon>Thermococcaceae</taxon>
        <taxon>Pyrococcus</taxon>
    </lineage>
</organism>
<dbReference type="KEGG" id="pyc:TQ32_04575"/>
<evidence type="ECO:0000313" key="2">
    <source>
        <dbReference type="EMBL" id="MFA4804882.1"/>
    </source>
</evidence>
<reference evidence="1 3" key="2">
    <citation type="journal article" date="2016" name="Int. J. Syst. Evol. Microbiol.">
        <title>Pyrococcus kukulkanii sp. nov., a hyperthermophilic, piezophilic archaeon isolated from a deep-sea hydrothermal vent.</title>
        <authorList>
            <person name="Callac N."/>
            <person name="Oger P."/>
            <person name="Lesongeur F."/>
            <person name="Rattray J.E."/>
            <person name="Vannier P."/>
            <person name="Michoud G."/>
            <person name="Beauverger M."/>
            <person name="Gayet N."/>
            <person name="Rouxel O."/>
            <person name="Jebbar M."/>
            <person name="Godfroy A."/>
        </authorList>
    </citation>
    <scope>NUCLEOTIDE SEQUENCE [LARGE SCALE GENOMIC DNA]</scope>
    <source>
        <strain evidence="1 3">NCB100</strain>
    </source>
</reference>
<dbReference type="Proteomes" id="UP000070587">
    <property type="component" value="Chromosome"/>
</dbReference>
<gene>
    <name evidence="2" type="ORF">P8X34_09115</name>
    <name evidence="1" type="ORF">TQ32_04575</name>
</gene>
<proteinExistence type="predicted"/>
<accession>A0A127B9C0</accession>
<dbReference type="GeneID" id="28491084"/>
<dbReference type="Proteomes" id="UP001571980">
    <property type="component" value="Unassembled WGS sequence"/>
</dbReference>
<dbReference type="RefSeq" id="WP_068321594.1">
    <property type="nucleotide sequence ID" value="NZ_CP010835.1"/>
</dbReference>
<dbReference type="STRING" id="1609559.TQ32_04575"/>
<name>A0A127B9C0_9EURY</name>
<dbReference type="PATRIC" id="fig|1609559.3.peg.953"/>
<reference evidence="3" key="1">
    <citation type="submission" date="2015-02" db="EMBL/GenBank/DDBJ databases">
        <title>Pyrococcus kukulkanii sp. nov., a novel hyperthermophilic archaeon isolated from a deep-sea hydrothermal vent at the Guaymas Basin.</title>
        <authorList>
            <person name="Oger P.M."/>
            <person name="Callac N."/>
            <person name="Jebbar M."/>
            <person name="Godfroy A."/>
        </authorList>
    </citation>
    <scope>NUCLEOTIDE SEQUENCE [LARGE SCALE GENOMIC DNA]</scope>
    <source>
        <strain evidence="3">NCB100</strain>
    </source>
</reference>
<evidence type="ECO:0000313" key="1">
    <source>
        <dbReference type="EMBL" id="AMM53835.1"/>
    </source>
</evidence>
<dbReference type="OrthoDB" id="86037at2157"/>
<dbReference type="EMBL" id="JARRIG010000006">
    <property type="protein sequence ID" value="MFA4804882.1"/>
    <property type="molecule type" value="Genomic_DNA"/>
</dbReference>
<sequence>MKFPRAFRRREELENVQFLYEVLDKMAKNGVLREDVIEEVYWTLKKLLKGKCNDDILEAFEEIVALRAKLSMEKNPEKHLITAKEMLAKYLEG</sequence>
<dbReference type="EMBL" id="CP010835">
    <property type="protein sequence ID" value="AMM53835.1"/>
    <property type="molecule type" value="Genomic_DNA"/>
</dbReference>
<dbReference type="AlphaFoldDB" id="A0A127B9C0"/>
<keyword evidence="4" id="KW-1185">Reference proteome</keyword>
<reference evidence="2 4" key="3">
    <citation type="submission" date="2023-03" db="EMBL/GenBank/DDBJ databases">
        <title>Speciation in Pyrococcus: adaptation to high temperature as a mechanism.</title>
        <authorList>
            <person name="Gu J."/>
        </authorList>
    </citation>
    <scope>NUCLEOTIDE SEQUENCE [LARGE SCALE GENOMIC DNA]</scope>
    <source>
        <strain evidence="2 4">LMOA34</strain>
    </source>
</reference>